<name>A0A073HXJ1_9SPIT</name>
<dbReference type="EMBL" id="ARYC01005425">
    <property type="protein sequence ID" value="KEJ82738.1"/>
    <property type="molecule type" value="Genomic_DNA"/>
</dbReference>
<feature type="region of interest" description="Disordered" evidence="1">
    <location>
        <begin position="106"/>
        <end position="129"/>
    </location>
</feature>
<evidence type="ECO:0000256" key="1">
    <source>
        <dbReference type="SAM" id="MobiDB-lite"/>
    </source>
</evidence>
<dbReference type="Proteomes" id="UP000053232">
    <property type="component" value="Unassembled WGS sequence"/>
</dbReference>
<proteinExistence type="predicted"/>
<gene>
    <name evidence="2" type="ORF">OXYTRIMIC_186</name>
</gene>
<comment type="caution">
    <text evidence="2">The sequence shown here is derived from an EMBL/GenBank/DDBJ whole genome shotgun (WGS) entry which is preliminary data.</text>
</comment>
<accession>A0A073HXJ1</accession>
<evidence type="ECO:0000313" key="2">
    <source>
        <dbReference type="EMBL" id="KEJ82738.1"/>
    </source>
</evidence>
<reference evidence="3" key="1">
    <citation type="journal article" date="2014" name="Cell">
        <title>The Architecture of a Scrambled Genome Reveals Massive Levels of Genomic Rearrangement during Development.</title>
        <authorList>
            <person name="Chen X."/>
            <person name="Bracht J.R."/>
            <person name="Goldman A.D."/>
            <person name="Dolzhenko E."/>
            <person name="Clay D.M."/>
            <person name="Swart E.C."/>
            <person name="Perlman D.H."/>
            <person name="Doak T.G."/>
            <person name="Stuart A."/>
            <person name="Amemiya C.T."/>
            <person name="Sebra R.P."/>
            <person name="Landweber L.F."/>
        </authorList>
    </citation>
    <scope>NUCLEOTIDE SEQUENCE [LARGE SCALE GENOMIC DNA]</scope>
    <source>
        <strain evidence="3">JRB310</strain>
    </source>
</reference>
<dbReference type="AlphaFoldDB" id="A0A073HXJ1"/>
<keyword evidence="3" id="KW-1185">Reference proteome</keyword>
<sequence length="129" mass="15786">MRKMKQELNQVEIQKWRDNHKNKKNNNQKLAGIKRLKQCEKQLQDKNKTIKDLQNKVKQLQLKLSIDTDFFKQEKLNLQQVQQEVYRLLEDQIKALREENEKLKYKNQENEKLTQVKIEDPNKREEKLN</sequence>
<organism evidence="2 3">
    <name type="scientific">Oxytricha trifallax</name>
    <dbReference type="NCBI Taxonomy" id="1172189"/>
    <lineage>
        <taxon>Eukaryota</taxon>
        <taxon>Sar</taxon>
        <taxon>Alveolata</taxon>
        <taxon>Ciliophora</taxon>
        <taxon>Intramacronucleata</taxon>
        <taxon>Spirotrichea</taxon>
        <taxon>Stichotrichia</taxon>
        <taxon>Sporadotrichida</taxon>
        <taxon>Oxytrichidae</taxon>
        <taxon>Oxytrichinae</taxon>
        <taxon>Oxytricha</taxon>
    </lineage>
</organism>
<evidence type="ECO:0000313" key="3">
    <source>
        <dbReference type="Proteomes" id="UP000053232"/>
    </source>
</evidence>
<protein>
    <submittedName>
        <fullName evidence="2">Uncharacterized protein</fullName>
    </submittedName>
</protein>